<dbReference type="AlphaFoldDB" id="A0A0G4ICZ4"/>
<sequence length="151" mass="15867">MGAGIAPEKAAHMTIQTGADLTPEKAAHITTRTGADLASEEAAHTTTRTGADIAPKQAAYTTARTGVDIVQATDSAHQKHEPASTPPQREAAHTSTLWGKRTTQVLPSPPQEVGHSTGLKAKGHGAQDTRETGNEAEQRNQGRDVRAMFDA</sequence>
<reference evidence="2" key="1">
    <citation type="submission" date="2014-11" db="EMBL/GenBank/DDBJ databases">
        <authorList>
            <person name="Otto D Thomas"/>
            <person name="Naeem Raeece"/>
        </authorList>
    </citation>
    <scope>NUCLEOTIDE SEQUENCE</scope>
</reference>
<dbReference type="VEuPathDB" id="CryptoDB:Cvel_102"/>
<feature type="region of interest" description="Disordered" evidence="1">
    <location>
        <begin position="74"/>
        <end position="151"/>
    </location>
</feature>
<feature type="compositionally biased region" description="Polar residues" evidence="1">
    <location>
        <begin position="93"/>
        <end position="106"/>
    </location>
</feature>
<protein>
    <submittedName>
        <fullName evidence="2">Uncharacterized protein</fullName>
    </submittedName>
</protein>
<evidence type="ECO:0000313" key="2">
    <source>
        <dbReference type="EMBL" id="CEM55091.1"/>
    </source>
</evidence>
<dbReference type="EMBL" id="CDMZ01005843">
    <property type="protein sequence ID" value="CEM55091.1"/>
    <property type="molecule type" value="Genomic_DNA"/>
</dbReference>
<name>A0A0G4ICZ4_9ALVE</name>
<feature type="region of interest" description="Disordered" evidence="1">
    <location>
        <begin position="1"/>
        <end position="50"/>
    </location>
</feature>
<evidence type="ECO:0000256" key="1">
    <source>
        <dbReference type="SAM" id="MobiDB-lite"/>
    </source>
</evidence>
<proteinExistence type="predicted"/>
<gene>
    <name evidence="2" type="ORF">Cvel_102</name>
</gene>
<feature type="compositionally biased region" description="Basic and acidic residues" evidence="1">
    <location>
        <begin position="125"/>
        <end position="151"/>
    </location>
</feature>
<accession>A0A0G4ICZ4</accession>
<organism evidence="2">
    <name type="scientific">Chromera velia CCMP2878</name>
    <dbReference type="NCBI Taxonomy" id="1169474"/>
    <lineage>
        <taxon>Eukaryota</taxon>
        <taxon>Sar</taxon>
        <taxon>Alveolata</taxon>
        <taxon>Colpodellida</taxon>
        <taxon>Chromeraceae</taxon>
        <taxon>Chromera</taxon>
    </lineage>
</organism>